<name>A0A2T8F7G1_9ACTN</name>
<keyword evidence="4" id="KW-1185">Reference proteome</keyword>
<dbReference type="Pfam" id="PF08044">
    <property type="entry name" value="DUF1707"/>
    <property type="match status" value="1"/>
</dbReference>
<sequence>MGELQGNLGGGASDGRDPALLRISDADRHKVAEILREAAGEGRLDLDELDERLEATFAARTYADLVPITADLPVRPGPHAPAVSVPPPVPAGSARRYETSLAIMSGHDRKGVWEVGTHYNALALMGGITIDLREAIFTSPEVVINASAVMGGVDVVVNARTRVAVDGVGIMGAFEEARSRVLPAFDAHSPLVRVRGLALMAGVTVVRKQMPGEPRPKRRPRLDPPHHRHLPGH</sequence>
<protein>
    <recommendedName>
        <fullName evidence="2">DUF1707 domain-containing protein</fullName>
    </recommendedName>
</protein>
<comment type="caution">
    <text evidence="3">The sequence shown here is derived from an EMBL/GenBank/DDBJ whole genome shotgun (WGS) entry which is preliminary data.</text>
</comment>
<organism evidence="3 4">
    <name type="scientific">Nocardioides gansuensis</name>
    <dbReference type="NCBI Taxonomy" id="2138300"/>
    <lineage>
        <taxon>Bacteria</taxon>
        <taxon>Bacillati</taxon>
        <taxon>Actinomycetota</taxon>
        <taxon>Actinomycetes</taxon>
        <taxon>Propionibacteriales</taxon>
        <taxon>Nocardioidaceae</taxon>
        <taxon>Nocardioides</taxon>
    </lineage>
</organism>
<reference evidence="3 4" key="1">
    <citation type="submission" date="2018-04" db="EMBL/GenBank/DDBJ databases">
        <title>Genome of Nocardioides gansuensis WSJ-1.</title>
        <authorList>
            <person name="Wu S."/>
            <person name="Wang G."/>
        </authorList>
    </citation>
    <scope>NUCLEOTIDE SEQUENCE [LARGE SCALE GENOMIC DNA]</scope>
    <source>
        <strain evidence="3 4">WSJ-1</strain>
    </source>
</reference>
<gene>
    <name evidence="3" type="ORF">DDE18_16720</name>
</gene>
<feature type="region of interest" description="Disordered" evidence="1">
    <location>
        <begin position="209"/>
        <end position="233"/>
    </location>
</feature>
<evidence type="ECO:0000313" key="4">
    <source>
        <dbReference type="Proteomes" id="UP000246018"/>
    </source>
</evidence>
<evidence type="ECO:0000256" key="1">
    <source>
        <dbReference type="SAM" id="MobiDB-lite"/>
    </source>
</evidence>
<dbReference type="OrthoDB" id="4772576at2"/>
<dbReference type="PANTHER" id="PTHR40763">
    <property type="entry name" value="MEMBRANE PROTEIN-RELATED"/>
    <property type="match status" value="1"/>
</dbReference>
<proteinExistence type="predicted"/>
<evidence type="ECO:0000259" key="2">
    <source>
        <dbReference type="Pfam" id="PF08044"/>
    </source>
</evidence>
<dbReference type="EMBL" id="QDGZ01000007">
    <property type="protein sequence ID" value="PVG81640.1"/>
    <property type="molecule type" value="Genomic_DNA"/>
</dbReference>
<accession>A0A2T8F7G1</accession>
<feature type="domain" description="DUF1707" evidence="2">
    <location>
        <begin position="21"/>
        <end position="73"/>
    </location>
</feature>
<evidence type="ECO:0000313" key="3">
    <source>
        <dbReference type="EMBL" id="PVG81640.1"/>
    </source>
</evidence>
<dbReference type="RefSeq" id="WP_116573405.1">
    <property type="nucleotide sequence ID" value="NZ_QDGZ01000007.1"/>
</dbReference>
<feature type="compositionally biased region" description="Basic residues" evidence="1">
    <location>
        <begin position="216"/>
        <end position="233"/>
    </location>
</feature>
<dbReference type="InterPro" id="IPR012551">
    <property type="entry name" value="DUF1707_SHOCT-like"/>
</dbReference>
<dbReference type="Proteomes" id="UP000246018">
    <property type="component" value="Unassembled WGS sequence"/>
</dbReference>
<dbReference type="AlphaFoldDB" id="A0A2T8F7G1"/>
<dbReference type="PANTHER" id="PTHR40763:SF4">
    <property type="entry name" value="DUF1707 DOMAIN-CONTAINING PROTEIN"/>
    <property type="match status" value="1"/>
</dbReference>